<comment type="caution">
    <text evidence="2">The sequence shown here is derived from an EMBL/GenBank/DDBJ whole genome shotgun (WGS) entry which is preliminary data.</text>
</comment>
<feature type="compositionally biased region" description="Basic and acidic residues" evidence="1">
    <location>
        <begin position="154"/>
        <end position="170"/>
    </location>
</feature>
<sequence length="226" mass="25325">MRHGCFGRAASVPSPDRTDDSPSPCVRRSLAPEFRVHIDDVIEPGVVLSTPVDIIPETQLHSEVHQVDLSNRVFRNAERFESPKPNNVTTFYPHITFKRKRNESIRSVGDDWLAAIGPSTGQLEFKSNSIPPRSVKPTPRTPPEQKLRPLPRNARRDVEKKENTPYERESASGTTGSLPGYPRCIFLCLVVRNFSAATALMIRKCLLLAFPQRLFAVAAREIKKGS</sequence>
<evidence type="ECO:0000313" key="2">
    <source>
        <dbReference type="EMBL" id="KAH7160936.1"/>
    </source>
</evidence>
<protein>
    <submittedName>
        <fullName evidence="2">Uncharacterized protein</fullName>
    </submittedName>
</protein>
<evidence type="ECO:0000313" key="3">
    <source>
        <dbReference type="Proteomes" id="UP000738349"/>
    </source>
</evidence>
<dbReference type="EMBL" id="JAGMUV010000004">
    <property type="protein sequence ID" value="KAH7160936.1"/>
    <property type="molecule type" value="Genomic_DNA"/>
</dbReference>
<feature type="region of interest" description="Disordered" evidence="1">
    <location>
        <begin position="123"/>
        <end position="175"/>
    </location>
</feature>
<accession>A0A9P9FFN4</accession>
<feature type="region of interest" description="Disordered" evidence="1">
    <location>
        <begin position="1"/>
        <end position="25"/>
    </location>
</feature>
<evidence type="ECO:0000256" key="1">
    <source>
        <dbReference type="SAM" id="MobiDB-lite"/>
    </source>
</evidence>
<organism evidence="2 3">
    <name type="scientific">Dactylonectria macrodidyma</name>
    <dbReference type="NCBI Taxonomy" id="307937"/>
    <lineage>
        <taxon>Eukaryota</taxon>
        <taxon>Fungi</taxon>
        <taxon>Dikarya</taxon>
        <taxon>Ascomycota</taxon>
        <taxon>Pezizomycotina</taxon>
        <taxon>Sordariomycetes</taxon>
        <taxon>Hypocreomycetidae</taxon>
        <taxon>Hypocreales</taxon>
        <taxon>Nectriaceae</taxon>
        <taxon>Dactylonectria</taxon>
    </lineage>
</organism>
<keyword evidence="3" id="KW-1185">Reference proteome</keyword>
<name>A0A9P9FFN4_9HYPO</name>
<dbReference type="Proteomes" id="UP000738349">
    <property type="component" value="Unassembled WGS sequence"/>
</dbReference>
<reference evidence="2" key="1">
    <citation type="journal article" date="2021" name="Nat. Commun.">
        <title>Genetic determinants of endophytism in the Arabidopsis root mycobiome.</title>
        <authorList>
            <person name="Mesny F."/>
            <person name="Miyauchi S."/>
            <person name="Thiergart T."/>
            <person name="Pickel B."/>
            <person name="Atanasova L."/>
            <person name="Karlsson M."/>
            <person name="Huettel B."/>
            <person name="Barry K.W."/>
            <person name="Haridas S."/>
            <person name="Chen C."/>
            <person name="Bauer D."/>
            <person name="Andreopoulos W."/>
            <person name="Pangilinan J."/>
            <person name="LaButti K."/>
            <person name="Riley R."/>
            <person name="Lipzen A."/>
            <person name="Clum A."/>
            <person name="Drula E."/>
            <person name="Henrissat B."/>
            <person name="Kohler A."/>
            <person name="Grigoriev I.V."/>
            <person name="Martin F.M."/>
            <person name="Hacquard S."/>
        </authorList>
    </citation>
    <scope>NUCLEOTIDE SEQUENCE</scope>
    <source>
        <strain evidence="2">MPI-CAGE-AT-0147</strain>
    </source>
</reference>
<gene>
    <name evidence="2" type="ORF">EDB81DRAFT_332436</name>
</gene>
<dbReference type="AlphaFoldDB" id="A0A9P9FFN4"/>
<proteinExistence type="predicted"/>